<dbReference type="InterPro" id="IPR002034">
    <property type="entry name" value="AIPM/Hcit_synth_CS"/>
</dbReference>
<evidence type="ECO:0000256" key="3">
    <source>
        <dbReference type="ARBA" id="ARBA00022723"/>
    </source>
</evidence>
<evidence type="ECO:0000256" key="5">
    <source>
        <dbReference type="RuleBase" id="RU003523"/>
    </source>
</evidence>
<feature type="domain" description="Pyruvate carboxyltransferase" evidence="6">
    <location>
        <begin position="8"/>
        <end position="275"/>
    </location>
</feature>
<organism evidence="7 8">
    <name type="scientific">Microvirga splendida</name>
    <dbReference type="NCBI Taxonomy" id="2795727"/>
    <lineage>
        <taxon>Bacteria</taxon>
        <taxon>Pseudomonadati</taxon>
        <taxon>Pseudomonadota</taxon>
        <taxon>Alphaproteobacteria</taxon>
        <taxon>Hyphomicrobiales</taxon>
        <taxon>Methylobacteriaceae</taxon>
        <taxon>Microvirga</taxon>
    </lineage>
</organism>
<evidence type="ECO:0000256" key="4">
    <source>
        <dbReference type="ARBA" id="ARBA00023239"/>
    </source>
</evidence>
<dbReference type="RefSeq" id="WP_199045612.1">
    <property type="nucleotide sequence ID" value="NZ_JAELXT010000001.1"/>
</dbReference>
<evidence type="ECO:0000259" key="6">
    <source>
        <dbReference type="PROSITE" id="PS50991"/>
    </source>
</evidence>
<comment type="caution">
    <text evidence="7">The sequence shown here is derived from an EMBL/GenBank/DDBJ whole genome shotgun (WGS) entry which is preliminary data.</text>
</comment>
<comment type="similarity">
    <text evidence="1">Belongs to the HMG-CoA lyase family.</text>
</comment>
<dbReference type="PANTHER" id="PTHR42738">
    <property type="entry name" value="HYDROXYMETHYLGLUTARYL-COA LYASE"/>
    <property type="match status" value="1"/>
</dbReference>
<reference evidence="8" key="1">
    <citation type="submission" date="2020-12" db="EMBL/GenBank/DDBJ databases">
        <title>Hymenobacter sp.</title>
        <authorList>
            <person name="Kim M.K."/>
        </authorList>
    </citation>
    <scope>NUCLEOTIDE SEQUENCE [LARGE SCALE GENOMIC DNA]</scope>
    <source>
        <strain evidence="8">BT325</strain>
    </source>
</reference>
<keyword evidence="3" id="KW-0479">Metal-binding</keyword>
<comment type="similarity">
    <text evidence="5">Belongs to the alpha-IPM synthase/homocitrate synthase family.</text>
</comment>
<dbReference type="InterPro" id="IPR000891">
    <property type="entry name" value="PYR_CT"/>
</dbReference>
<dbReference type="InterPro" id="IPR043594">
    <property type="entry name" value="HMGL"/>
</dbReference>
<dbReference type="Proteomes" id="UP000620670">
    <property type="component" value="Unassembled WGS sequence"/>
</dbReference>
<dbReference type="Pfam" id="PF00682">
    <property type="entry name" value="HMGL-like"/>
    <property type="match status" value="1"/>
</dbReference>
<gene>
    <name evidence="7" type="ORF">JAO75_00235</name>
</gene>
<accession>A0ABS0XUV8</accession>
<dbReference type="GO" id="GO:0016829">
    <property type="term" value="F:lyase activity"/>
    <property type="evidence" value="ECO:0007669"/>
    <property type="project" value="UniProtKB-KW"/>
</dbReference>
<protein>
    <submittedName>
        <fullName evidence="7">Hydroxymethylglutaryl-CoA lyase</fullName>
    </submittedName>
</protein>
<proteinExistence type="inferred from homology"/>
<dbReference type="CDD" id="cd07938">
    <property type="entry name" value="DRE_TIM_HMGL"/>
    <property type="match status" value="1"/>
</dbReference>
<keyword evidence="2 5" id="KW-0808">Transferase</keyword>
<dbReference type="NCBIfam" id="NF004283">
    <property type="entry name" value="PRK05692.1"/>
    <property type="match status" value="1"/>
</dbReference>
<keyword evidence="4 7" id="KW-0456">Lyase</keyword>
<dbReference type="SUPFAM" id="SSF51569">
    <property type="entry name" value="Aldolase"/>
    <property type="match status" value="1"/>
</dbReference>
<dbReference type="PROSITE" id="PS00815">
    <property type="entry name" value="AIPM_HOMOCIT_SYNTH_1"/>
    <property type="match status" value="1"/>
</dbReference>
<name>A0ABS0XUV8_9HYPH</name>
<dbReference type="PROSITE" id="PS50991">
    <property type="entry name" value="PYR_CT"/>
    <property type="match status" value="1"/>
</dbReference>
<evidence type="ECO:0000256" key="2">
    <source>
        <dbReference type="ARBA" id="ARBA00022679"/>
    </source>
</evidence>
<sequence>MARLPDRVSITEVGLRDGLQIEKRILPTDEKLALARALIDAGHTSLELTSFVSPARVPQLADAAELFSALRRNEGVELKALVPNVRGAERAIAAQADVLVFVLSASDAHGRRNLNRTPHESLNELHEVAATAAAARIRVDVSLSVAFGCPFEGDVAVDTVIDLASRIQGLGIQRISFCDTTGMATPRQVRALAEALGDRLPEVDPAFHFHNTRGLGLVGVLVALQEGIVRFESSVGGLGGCPFAPNAAGNVCTEDMVHMLHEMGIETGLDLAGLMKAAQLAERLVGHTLDGQVMKAGPRLHLHGRGEQQ</sequence>
<dbReference type="PANTHER" id="PTHR42738:SF7">
    <property type="entry name" value="HYDROXYMETHYLGLUTARYL-COA LYASE"/>
    <property type="match status" value="1"/>
</dbReference>
<dbReference type="InterPro" id="IPR013785">
    <property type="entry name" value="Aldolase_TIM"/>
</dbReference>
<evidence type="ECO:0000313" key="7">
    <source>
        <dbReference type="EMBL" id="MBJ6123820.1"/>
    </source>
</evidence>
<evidence type="ECO:0000313" key="8">
    <source>
        <dbReference type="Proteomes" id="UP000620670"/>
    </source>
</evidence>
<dbReference type="Gene3D" id="3.20.20.70">
    <property type="entry name" value="Aldolase class I"/>
    <property type="match status" value="1"/>
</dbReference>
<evidence type="ECO:0000256" key="1">
    <source>
        <dbReference type="ARBA" id="ARBA00009405"/>
    </source>
</evidence>
<keyword evidence="8" id="KW-1185">Reference proteome</keyword>
<dbReference type="EMBL" id="JAELXT010000001">
    <property type="protein sequence ID" value="MBJ6123820.1"/>
    <property type="molecule type" value="Genomic_DNA"/>
</dbReference>